<reference evidence="1 2" key="1">
    <citation type="submission" date="2014-03" db="EMBL/GenBank/DDBJ databases">
        <title>Complete genome sequence of the Radio-Resistant Rubrobacter radiotolerans RSPS-4.</title>
        <authorList>
            <person name="Egas C.C."/>
            <person name="Barroso C.C."/>
            <person name="Froufe H.J.C."/>
            <person name="Pacheco J.J."/>
            <person name="Albuquerque L.L."/>
            <person name="da Costa M.M.S."/>
        </authorList>
    </citation>
    <scope>NUCLEOTIDE SEQUENCE [LARGE SCALE GENOMIC DNA]</scope>
    <source>
        <strain evidence="1 2">RSPS-4</strain>
        <plasmid evidence="1 2">1</plasmid>
    </source>
</reference>
<proteinExistence type="predicted"/>
<evidence type="ECO:0000313" key="1">
    <source>
        <dbReference type="EMBL" id="AHY48115.1"/>
    </source>
</evidence>
<dbReference type="AlphaFoldDB" id="A0A023X7V2"/>
<accession>A0A023X7V2</accession>
<dbReference type="Proteomes" id="UP000025229">
    <property type="component" value="Plasmid 1"/>
</dbReference>
<geneLocation type="plasmid" evidence="1">
    <name>1</name>
</geneLocation>
<gene>
    <name evidence="1" type="ORF">RradSPS_2832</name>
</gene>
<protein>
    <submittedName>
        <fullName evidence="1">Uncharacterized protein</fullName>
    </submittedName>
</protein>
<name>A0A023X7V2_RUBRA</name>
<evidence type="ECO:0000313" key="2">
    <source>
        <dbReference type="Proteomes" id="UP000025229"/>
    </source>
</evidence>
<dbReference type="KEGG" id="rrd:RradSPS_2832"/>
<sequence>MNSWSPDYAVLRQRQKELWQEAEERRLAGALRRSRKAIRTLQRSPVARRQPRPLGVLSLRVWVWNPRSDPSEKETHGWSD</sequence>
<keyword evidence="2" id="KW-1185">Reference proteome</keyword>
<dbReference type="HOGENOM" id="CLU_2587559_0_0_11"/>
<keyword evidence="1" id="KW-0614">Plasmid</keyword>
<dbReference type="EMBL" id="CP007515">
    <property type="protein sequence ID" value="AHY48115.1"/>
    <property type="molecule type" value="Genomic_DNA"/>
</dbReference>
<organism evidence="1 2">
    <name type="scientific">Rubrobacter radiotolerans</name>
    <name type="common">Arthrobacter radiotolerans</name>
    <dbReference type="NCBI Taxonomy" id="42256"/>
    <lineage>
        <taxon>Bacteria</taxon>
        <taxon>Bacillati</taxon>
        <taxon>Actinomycetota</taxon>
        <taxon>Rubrobacteria</taxon>
        <taxon>Rubrobacterales</taxon>
        <taxon>Rubrobacteraceae</taxon>
        <taxon>Rubrobacter</taxon>
    </lineage>
</organism>